<sequence length="100" mass="10655">MRFDLGEVDVATVELGRQPRPQGGHRVEVLVGASAASGSRDADGRHLGRQPSGTDAEHEPAAAEHVQARGLLRQHERVALRKDDHGGTERHPAGDRGDVG</sequence>
<comment type="caution">
    <text evidence="2">The sequence shown here is derived from an EMBL/GenBank/DDBJ whole genome shotgun (WGS) entry which is preliminary data.</text>
</comment>
<dbReference type="Proteomes" id="UP001183202">
    <property type="component" value="Unassembled WGS sequence"/>
</dbReference>
<keyword evidence="3" id="KW-1185">Reference proteome</keyword>
<reference evidence="3" key="1">
    <citation type="submission" date="2023-07" db="EMBL/GenBank/DDBJ databases">
        <title>30 novel species of actinomycetes from the DSMZ collection.</title>
        <authorList>
            <person name="Nouioui I."/>
        </authorList>
    </citation>
    <scope>NUCLEOTIDE SEQUENCE [LARGE SCALE GENOMIC DNA]</scope>
    <source>
        <strain evidence="3">DSM 45834</strain>
    </source>
</reference>
<feature type="region of interest" description="Disordered" evidence="1">
    <location>
        <begin position="32"/>
        <end position="100"/>
    </location>
</feature>
<evidence type="ECO:0000313" key="2">
    <source>
        <dbReference type="EMBL" id="MDT0350075.1"/>
    </source>
</evidence>
<protein>
    <submittedName>
        <fullName evidence="2">Uncharacterized protein</fullName>
    </submittedName>
</protein>
<organism evidence="2 3">
    <name type="scientific">Pseudonocardia charpentierae</name>
    <dbReference type="NCBI Taxonomy" id="3075545"/>
    <lineage>
        <taxon>Bacteria</taxon>
        <taxon>Bacillati</taxon>
        <taxon>Actinomycetota</taxon>
        <taxon>Actinomycetes</taxon>
        <taxon>Pseudonocardiales</taxon>
        <taxon>Pseudonocardiaceae</taxon>
        <taxon>Pseudonocardia</taxon>
    </lineage>
</organism>
<name>A0ABU2N805_9PSEU</name>
<evidence type="ECO:0000256" key="1">
    <source>
        <dbReference type="SAM" id="MobiDB-lite"/>
    </source>
</evidence>
<feature type="compositionally biased region" description="Basic and acidic residues" evidence="1">
    <location>
        <begin position="73"/>
        <end position="100"/>
    </location>
</feature>
<gene>
    <name evidence="2" type="ORF">RM445_11125</name>
</gene>
<accession>A0ABU2N805</accession>
<proteinExistence type="predicted"/>
<dbReference type="EMBL" id="JAVREJ010000006">
    <property type="protein sequence ID" value="MDT0350075.1"/>
    <property type="molecule type" value="Genomic_DNA"/>
</dbReference>
<evidence type="ECO:0000313" key="3">
    <source>
        <dbReference type="Proteomes" id="UP001183202"/>
    </source>
</evidence>